<evidence type="ECO:0000313" key="2">
    <source>
        <dbReference type="EMBL" id="MBM5570918.1"/>
    </source>
</evidence>
<keyword evidence="1" id="KW-0812">Transmembrane</keyword>
<dbReference type="InterPro" id="IPR021493">
    <property type="entry name" value="DUF3147"/>
</dbReference>
<feature type="transmembrane region" description="Helical" evidence="1">
    <location>
        <begin position="113"/>
        <end position="131"/>
    </location>
</feature>
<name>A0ABS2C9V9_9NEIS</name>
<dbReference type="RefSeq" id="WP_203570187.1">
    <property type="nucleotide sequence ID" value="NZ_WOFE01000001.1"/>
</dbReference>
<feature type="transmembrane region" description="Helical" evidence="1">
    <location>
        <begin position="152"/>
        <end position="170"/>
    </location>
</feature>
<feature type="transmembrane region" description="Helical" evidence="1">
    <location>
        <begin position="6"/>
        <end position="23"/>
    </location>
</feature>
<reference evidence="2 3" key="1">
    <citation type="submission" date="2019-11" db="EMBL/GenBank/DDBJ databases">
        <title>Novel Deefgea species.</title>
        <authorList>
            <person name="Han J.-H."/>
        </authorList>
    </citation>
    <scope>NUCLEOTIDE SEQUENCE [LARGE SCALE GENOMIC DNA]</scope>
    <source>
        <strain evidence="2 3">LMG 24817</strain>
    </source>
</reference>
<feature type="transmembrane region" description="Helical" evidence="1">
    <location>
        <begin position="30"/>
        <end position="50"/>
    </location>
</feature>
<evidence type="ECO:0000313" key="3">
    <source>
        <dbReference type="Proteomes" id="UP001195660"/>
    </source>
</evidence>
<feature type="transmembrane region" description="Helical" evidence="1">
    <location>
        <begin position="230"/>
        <end position="251"/>
    </location>
</feature>
<feature type="transmembrane region" description="Helical" evidence="1">
    <location>
        <begin position="176"/>
        <end position="195"/>
    </location>
</feature>
<dbReference type="Pfam" id="PF11345">
    <property type="entry name" value="DUF3147"/>
    <property type="match status" value="1"/>
</dbReference>
<protein>
    <submittedName>
        <fullName evidence="2">DUF3147 family protein</fullName>
    </submittedName>
</protein>
<keyword evidence="3" id="KW-1185">Reference proteome</keyword>
<dbReference type="Proteomes" id="UP001195660">
    <property type="component" value="Unassembled WGS sequence"/>
</dbReference>
<feature type="transmembrane region" description="Helical" evidence="1">
    <location>
        <begin position="207"/>
        <end position="224"/>
    </location>
</feature>
<organism evidence="2 3">
    <name type="scientific">Deefgea chitinilytica</name>
    <dbReference type="NCBI Taxonomy" id="570276"/>
    <lineage>
        <taxon>Bacteria</taxon>
        <taxon>Pseudomonadati</taxon>
        <taxon>Pseudomonadota</taxon>
        <taxon>Betaproteobacteria</taxon>
        <taxon>Neisseriales</taxon>
        <taxon>Chitinibacteraceae</taxon>
        <taxon>Deefgea</taxon>
    </lineage>
</organism>
<feature type="transmembrane region" description="Helical" evidence="1">
    <location>
        <begin position="87"/>
        <end position="107"/>
    </location>
</feature>
<proteinExistence type="predicted"/>
<sequence length="260" mass="27897">MGSILLIKLLIGPSLIAATSLAGQRWGQRIAGILAGLPSVALALVAVIWLEQGEQFARVMIHAAPIGLIANSLYMLALAFTSQHFRWPITMLIATICYFLVANLISVLELTKINYMGIYTLAILFITYLAIPKHTTTSISKKLPNSELFIRMGISALLILSISLIAPLFGGDCIGILTGFPIAGAVLPAFTLALLGRDALLKQLKGFMLGLFGFAICFLIWPIWISAYGFAAIIPALMLAVICTASLNYLLNCNLLTSAA</sequence>
<feature type="transmembrane region" description="Helical" evidence="1">
    <location>
        <begin position="56"/>
        <end position="80"/>
    </location>
</feature>
<accession>A0ABS2C9V9</accession>
<keyword evidence="1" id="KW-1133">Transmembrane helix</keyword>
<keyword evidence="1" id="KW-0472">Membrane</keyword>
<evidence type="ECO:0000256" key="1">
    <source>
        <dbReference type="SAM" id="Phobius"/>
    </source>
</evidence>
<gene>
    <name evidence="2" type="ORF">GM173_04905</name>
</gene>
<comment type="caution">
    <text evidence="2">The sequence shown here is derived from an EMBL/GenBank/DDBJ whole genome shotgun (WGS) entry which is preliminary data.</text>
</comment>
<dbReference type="EMBL" id="WOFE01000001">
    <property type="protein sequence ID" value="MBM5570918.1"/>
    <property type="molecule type" value="Genomic_DNA"/>
</dbReference>